<dbReference type="GO" id="GO:0005930">
    <property type="term" value="C:axoneme"/>
    <property type="evidence" value="ECO:0007669"/>
    <property type="project" value="TreeGrafter"/>
</dbReference>
<feature type="compositionally biased region" description="Basic and acidic residues" evidence="1">
    <location>
        <begin position="200"/>
        <end position="215"/>
    </location>
</feature>
<gene>
    <name evidence="2" type="ORF">Cfor_09185</name>
</gene>
<keyword evidence="3" id="KW-1185">Reference proteome</keyword>
<protein>
    <submittedName>
        <fullName evidence="2">Uncharacterized protein</fullName>
    </submittedName>
</protein>
<proteinExistence type="predicted"/>
<dbReference type="PANTHER" id="PTHR14917">
    <property type="entry name" value="SPERMATOGENESIS-ASSOCIATED PROTEIN 7"/>
    <property type="match status" value="1"/>
</dbReference>
<dbReference type="Pfam" id="PF15244">
    <property type="entry name" value="HSD3"/>
    <property type="match status" value="1"/>
</dbReference>
<dbReference type="AlphaFoldDB" id="A0A6L2PG45"/>
<dbReference type="GO" id="GO:0000226">
    <property type="term" value="P:microtubule cytoskeleton organization"/>
    <property type="evidence" value="ECO:0007669"/>
    <property type="project" value="TreeGrafter"/>
</dbReference>
<dbReference type="InterPro" id="IPR029357">
    <property type="entry name" value="SPATA7"/>
</dbReference>
<comment type="caution">
    <text evidence="2">The sequence shown here is derived from an EMBL/GenBank/DDBJ whole genome shotgun (WGS) entry which is preliminary data.</text>
</comment>
<name>A0A6L2PG45_COPFO</name>
<dbReference type="EMBL" id="BLKM01000314">
    <property type="protein sequence ID" value="GFG31529.1"/>
    <property type="molecule type" value="Genomic_DNA"/>
</dbReference>
<evidence type="ECO:0000256" key="1">
    <source>
        <dbReference type="SAM" id="MobiDB-lite"/>
    </source>
</evidence>
<dbReference type="InParanoid" id="A0A6L2PG45"/>
<accession>A0A6L2PG45</accession>
<organism evidence="2 3">
    <name type="scientific">Coptotermes formosanus</name>
    <name type="common">Formosan subterranean termite</name>
    <dbReference type="NCBI Taxonomy" id="36987"/>
    <lineage>
        <taxon>Eukaryota</taxon>
        <taxon>Metazoa</taxon>
        <taxon>Ecdysozoa</taxon>
        <taxon>Arthropoda</taxon>
        <taxon>Hexapoda</taxon>
        <taxon>Insecta</taxon>
        <taxon>Pterygota</taxon>
        <taxon>Neoptera</taxon>
        <taxon>Polyneoptera</taxon>
        <taxon>Dictyoptera</taxon>
        <taxon>Blattodea</taxon>
        <taxon>Blattoidea</taxon>
        <taxon>Termitoidae</taxon>
        <taxon>Rhinotermitidae</taxon>
        <taxon>Coptotermes</taxon>
    </lineage>
</organism>
<feature type="region of interest" description="Disordered" evidence="1">
    <location>
        <begin position="152"/>
        <end position="228"/>
    </location>
</feature>
<evidence type="ECO:0000313" key="3">
    <source>
        <dbReference type="Proteomes" id="UP000502823"/>
    </source>
</evidence>
<feature type="compositionally biased region" description="Basic and acidic residues" evidence="1">
    <location>
        <begin position="169"/>
        <end position="181"/>
    </location>
</feature>
<sequence>CKPSLGNHLLYLHMSNHYRRVYTAKSVVDTSPPHGASKKWQPHINTCSPKKYGLELADIINSDTKHSPRTYMKRTWTELSHTRATTSHKQQYQCLEGQRGHSQGRTSANTESWQSCRRVLDIIDQHASSFRLPDQAFKPRILKTEAQSRLRNLRVYQPPSRKSLSCDDGDLHEQEKQQHEQSEEEVTSGGTSVRCSDVSDAQKHISSKESSHDSAYDGGISSATGSREPTPVAVCPIVLTRRLTAQKVKKKEDAAYTKFVHDITEDVLAHRIYSDQGLWRLFQRHIADNEGQLNMDRMQDEVARLCDQLGIAKTTWSNRGSQLFHLAESRKTCDNLSEVKEVAQGRVQATMCMKKWTHRHKEISEFVDQNLYVELTYTVTVIHRAASDLLDMIDKCKVLALSQRKLTSNSEATRMVTYVMDRVTVIRSSRMPW</sequence>
<dbReference type="PANTHER" id="PTHR14917:SF4">
    <property type="entry name" value="SPERMATOGENESIS-ASSOCIATED 7"/>
    <property type="match status" value="1"/>
</dbReference>
<dbReference type="OrthoDB" id="6263678at2759"/>
<evidence type="ECO:0000313" key="2">
    <source>
        <dbReference type="EMBL" id="GFG31529.1"/>
    </source>
</evidence>
<feature type="non-terminal residue" evidence="2">
    <location>
        <position position="1"/>
    </location>
</feature>
<dbReference type="Proteomes" id="UP000502823">
    <property type="component" value="Unassembled WGS sequence"/>
</dbReference>
<dbReference type="GO" id="GO:0036064">
    <property type="term" value="C:ciliary basal body"/>
    <property type="evidence" value="ECO:0007669"/>
    <property type="project" value="TreeGrafter"/>
</dbReference>
<reference evidence="3" key="1">
    <citation type="submission" date="2020-01" db="EMBL/GenBank/DDBJ databases">
        <title>Draft genome sequence of the Termite Coptotermes fromosanus.</title>
        <authorList>
            <person name="Itakura S."/>
            <person name="Yosikawa Y."/>
            <person name="Umezawa K."/>
        </authorList>
    </citation>
    <scope>NUCLEOTIDE SEQUENCE [LARGE SCALE GENOMIC DNA]</scope>
</reference>